<name>A0A8H2PW70_ACIRA</name>
<comment type="caution">
    <text evidence="1">The sequence shown here is derived from an EMBL/GenBank/DDBJ whole genome shotgun (WGS) entry which is preliminary data.</text>
</comment>
<accession>A0A8H2PW70</accession>
<reference evidence="1 2" key="1">
    <citation type="submission" date="2019-06" db="EMBL/GenBank/DDBJ databases">
        <title>Genome of Acinetobacter radioresistens APH1, a phenol degrading strain.</title>
        <authorList>
            <person name="Liu Y."/>
        </authorList>
    </citation>
    <scope>NUCLEOTIDE SEQUENCE [LARGE SCALE GENOMIC DNA]</scope>
    <source>
        <strain evidence="1 2">APH1</strain>
    </source>
</reference>
<dbReference type="EMBL" id="VFBM01000002">
    <property type="protein sequence ID" value="TNX93658.1"/>
    <property type="molecule type" value="Genomic_DNA"/>
</dbReference>
<dbReference type="AlphaFoldDB" id="A0A8H2PW70"/>
<protein>
    <submittedName>
        <fullName evidence="1">Uncharacterized protein</fullName>
    </submittedName>
</protein>
<dbReference type="Proteomes" id="UP000314285">
    <property type="component" value="Unassembled WGS sequence"/>
</dbReference>
<proteinExistence type="predicted"/>
<dbReference type="RefSeq" id="WP_139880548.1">
    <property type="nucleotide sequence ID" value="NZ_VFBM01000002.1"/>
</dbReference>
<gene>
    <name evidence="1" type="ORF">FHY67_04260</name>
</gene>
<organism evidence="1 2">
    <name type="scientific">Acinetobacter radioresistens</name>
    <dbReference type="NCBI Taxonomy" id="40216"/>
    <lineage>
        <taxon>Bacteria</taxon>
        <taxon>Pseudomonadati</taxon>
        <taxon>Pseudomonadota</taxon>
        <taxon>Gammaproteobacteria</taxon>
        <taxon>Moraxellales</taxon>
        <taxon>Moraxellaceae</taxon>
        <taxon>Acinetobacter</taxon>
    </lineage>
</organism>
<evidence type="ECO:0000313" key="1">
    <source>
        <dbReference type="EMBL" id="TNX93658.1"/>
    </source>
</evidence>
<evidence type="ECO:0000313" key="2">
    <source>
        <dbReference type="Proteomes" id="UP000314285"/>
    </source>
</evidence>
<sequence>MTKHDNVSQEGIMKATEFVKKFGLNTTENYADHCVNINDLKRLVESYELVEKCGGLNSLKAWVKETKSKLSLATYFHCNKPLVLIQIEKAEQAIADVEACQ</sequence>